<reference evidence="7" key="1">
    <citation type="submission" date="2013-08" db="EMBL/GenBank/DDBJ databases">
        <authorList>
            <person name="Mendez C."/>
            <person name="Richter M."/>
            <person name="Ferrer M."/>
            <person name="Sanchez J."/>
        </authorList>
    </citation>
    <scope>NUCLEOTIDE SEQUENCE</scope>
</reference>
<evidence type="ECO:0000256" key="1">
    <source>
        <dbReference type="ARBA" id="ARBA00004790"/>
    </source>
</evidence>
<feature type="non-terminal residue" evidence="7">
    <location>
        <position position="1"/>
    </location>
</feature>
<keyword evidence="5" id="KW-0520">NAD</keyword>
<dbReference type="UniPathway" id="UPA00253"/>
<gene>
    <name evidence="7" type="ORF">B1A_00586</name>
</gene>
<dbReference type="PROSITE" id="PS50263">
    <property type="entry name" value="CN_HYDROLASE"/>
    <property type="match status" value="1"/>
</dbReference>
<dbReference type="CDD" id="cd07570">
    <property type="entry name" value="GAT_Gln-NAD-synth"/>
    <property type="match status" value="1"/>
</dbReference>
<dbReference type="Gene3D" id="3.40.50.620">
    <property type="entry name" value="HUPs"/>
    <property type="match status" value="1"/>
</dbReference>
<dbReference type="SUPFAM" id="SSF52402">
    <property type="entry name" value="Adenine nucleotide alpha hydrolases-like"/>
    <property type="match status" value="1"/>
</dbReference>
<evidence type="ECO:0000256" key="5">
    <source>
        <dbReference type="ARBA" id="ARBA00023027"/>
    </source>
</evidence>
<dbReference type="InterPro" id="IPR036526">
    <property type="entry name" value="C-N_Hydrolase_sf"/>
</dbReference>
<evidence type="ECO:0000259" key="6">
    <source>
        <dbReference type="PROSITE" id="PS50263"/>
    </source>
</evidence>
<feature type="domain" description="CN hydrolase" evidence="6">
    <location>
        <begin position="1"/>
        <end position="158"/>
    </location>
</feature>
<evidence type="ECO:0000256" key="4">
    <source>
        <dbReference type="ARBA" id="ARBA00022840"/>
    </source>
</evidence>
<comment type="caution">
    <text evidence="7">The sequence shown here is derived from an EMBL/GenBank/DDBJ whole genome shotgun (WGS) entry which is preliminary data.</text>
</comment>
<dbReference type="Pfam" id="PF00795">
    <property type="entry name" value="CN_hydrolase"/>
    <property type="match status" value="1"/>
</dbReference>
<keyword evidence="3" id="KW-0547">Nucleotide-binding</keyword>
<dbReference type="Gene3D" id="3.60.110.10">
    <property type="entry name" value="Carbon-nitrogen hydrolase"/>
    <property type="match status" value="1"/>
</dbReference>
<evidence type="ECO:0000256" key="2">
    <source>
        <dbReference type="ARBA" id="ARBA00022598"/>
    </source>
</evidence>
<dbReference type="AlphaFoldDB" id="T1CG06"/>
<accession>T1CG06</accession>
<dbReference type="GO" id="GO:0005524">
    <property type="term" value="F:ATP binding"/>
    <property type="evidence" value="ECO:0007669"/>
    <property type="project" value="UniProtKB-KW"/>
</dbReference>
<sequence>FPHSEGEVYNAAALLREGHVVQIAHKQTLPNYGVFDDRRYFRPGSASSIAVIGGVRVAMLICEDVWQAEPAAAAARAGAELIVVINASPWDAAKAAEREMMLVARARETGCAIAYLNLVGGQDEVVYDGGSLLVHGDGTVAARAPAFLDALLWAEFESATRTLRAQGWPAVADVSAEAVLYAGLVRGIRDYVRKNGFSDVLLGLSGGIDSALT</sequence>
<feature type="non-terminal residue" evidence="7">
    <location>
        <position position="213"/>
    </location>
</feature>
<proteinExistence type="predicted"/>
<keyword evidence="4" id="KW-0067">ATP-binding</keyword>
<dbReference type="GO" id="GO:0004359">
    <property type="term" value="F:glutaminase activity"/>
    <property type="evidence" value="ECO:0007669"/>
    <property type="project" value="InterPro"/>
</dbReference>
<dbReference type="PANTHER" id="PTHR23090">
    <property type="entry name" value="NH 3 /GLUTAMINE-DEPENDENT NAD + SYNTHETASE"/>
    <property type="match status" value="1"/>
</dbReference>
<reference evidence="7" key="2">
    <citation type="journal article" date="2014" name="ISME J.">
        <title>Microbial stratification in low pH oxic and suboxic macroscopic growths along an acid mine drainage.</title>
        <authorList>
            <person name="Mendez-Garcia C."/>
            <person name="Mesa V."/>
            <person name="Sprenger R.R."/>
            <person name="Richter M."/>
            <person name="Diez M.S."/>
            <person name="Solano J."/>
            <person name="Bargiela R."/>
            <person name="Golyshina O.V."/>
            <person name="Manteca A."/>
            <person name="Ramos J.L."/>
            <person name="Gallego J.R."/>
            <person name="Llorente I."/>
            <person name="Martins Dos Santos V.A."/>
            <person name="Jensen O.N."/>
            <person name="Pelaez A.I."/>
            <person name="Sanchez J."/>
            <person name="Ferrer M."/>
        </authorList>
    </citation>
    <scope>NUCLEOTIDE SEQUENCE</scope>
</reference>
<dbReference type="InterPro" id="IPR022310">
    <property type="entry name" value="NAD/GMP_synthase"/>
</dbReference>
<dbReference type="Pfam" id="PF02540">
    <property type="entry name" value="NAD_synthase"/>
    <property type="match status" value="1"/>
</dbReference>
<protein>
    <submittedName>
        <fullName evidence="7">NAD+ synthetase</fullName>
    </submittedName>
</protein>
<keyword evidence="2" id="KW-0436">Ligase</keyword>
<dbReference type="PANTHER" id="PTHR23090:SF9">
    <property type="entry name" value="GLUTAMINE-DEPENDENT NAD(+) SYNTHETASE"/>
    <property type="match status" value="1"/>
</dbReference>
<evidence type="ECO:0000256" key="3">
    <source>
        <dbReference type="ARBA" id="ARBA00022741"/>
    </source>
</evidence>
<dbReference type="EMBL" id="AUZX01000437">
    <property type="protein sequence ID" value="EQD80728.1"/>
    <property type="molecule type" value="Genomic_DNA"/>
</dbReference>
<dbReference type="InterPro" id="IPR014729">
    <property type="entry name" value="Rossmann-like_a/b/a_fold"/>
</dbReference>
<evidence type="ECO:0000313" key="7">
    <source>
        <dbReference type="EMBL" id="EQD80728.1"/>
    </source>
</evidence>
<dbReference type="InterPro" id="IPR003010">
    <property type="entry name" value="C-N_Hydrolase"/>
</dbReference>
<dbReference type="SUPFAM" id="SSF56317">
    <property type="entry name" value="Carbon-nitrogen hydrolase"/>
    <property type="match status" value="1"/>
</dbReference>
<dbReference type="GO" id="GO:0005737">
    <property type="term" value="C:cytoplasm"/>
    <property type="evidence" value="ECO:0007669"/>
    <property type="project" value="InterPro"/>
</dbReference>
<dbReference type="GO" id="GO:0003952">
    <property type="term" value="F:NAD+ synthase (glutamine-hydrolyzing) activity"/>
    <property type="evidence" value="ECO:0007669"/>
    <property type="project" value="InterPro"/>
</dbReference>
<dbReference type="InterPro" id="IPR003694">
    <property type="entry name" value="NAD_synthase"/>
</dbReference>
<dbReference type="GO" id="GO:0009435">
    <property type="term" value="P:NAD+ biosynthetic process"/>
    <property type="evidence" value="ECO:0007669"/>
    <property type="project" value="UniProtKB-UniPathway"/>
</dbReference>
<comment type="pathway">
    <text evidence="1">Cofactor biosynthesis; NAD(+) biosynthesis.</text>
</comment>
<organism evidence="7">
    <name type="scientific">mine drainage metagenome</name>
    <dbReference type="NCBI Taxonomy" id="410659"/>
    <lineage>
        <taxon>unclassified sequences</taxon>
        <taxon>metagenomes</taxon>
        <taxon>ecological metagenomes</taxon>
    </lineage>
</organism>
<name>T1CG06_9ZZZZ</name>